<reference evidence="1 2" key="1">
    <citation type="journal article" date="2018" name="Syst. Appl. Microbiol.">
        <title>A new symbiotic nanoarchaeote (Candidatus Nanoclepta minutus) and its host (Zestosphaera tikiterensis gen. nov., sp. nov.) from a New Zealand hot spring.</title>
        <authorList>
            <person name="St John E."/>
            <person name="Liu Y."/>
            <person name="Podar M."/>
            <person name="Stott M.B."/>
            <person name="Meneghin J."/>
            <person name="Chen Z."/>
            <person name="Lagutin K."/>
            <person name="Mitchell K."/>
            <person name="Reysenbach A.L."/>
        </authorList>
    </citation>
    <scope>NUCLEOTIDE SEQUENCE [LARGE SCALE GENOMIC DNA]</scope>
    <source>
        <strain evidence="1">NZ3</strain>
    </source>
</reference>
<dbReference type="Proteomes" id="UP000244093">
    <property type="component" value="Unassembled WGS sequence"/>
</dbReference>
<dbReference type="AlphaFoldDB" id="A0A2R7Y4V5"/>
<proteinExistence type="predicted"/>
<organism evidence="1 2">
    <name type="scientific">Zestosphaera tikiterensis</name>
    <dbReference type="NCBI Taxonomy" id="1973259"/>
    <lineage>
        <taxon>Archaea</taxon>
        <taxon>Thermoproteota</taxon>
        <taxon>Thermoprotei</taxon>
        <taxon>Desulfurococcales</taxon>
        <taxon>Desulfurococcaceae</taxon>
        <taxon>Zestosphaera</taxon>
    </lineage>
</organism>
<evidence type="ECO:0000313" key="1">
    <source>
        <dbReference type="EMBL" id="PUA32575.1"/>
    </source>
</evidence>
<sequence length="90" mass="10930">MSSDVEVRKRWVERMVRSAKKYHKICPYFDKKTLNCFIKQMKSSKIVKCDRDGKFDGCPIFNQYLEERFEWYKSTNNPLPMDFRDLTSVF</sequence>
<comment type="caution">
    <text evidence="1">The sequence shown here is derived from an EMBL/GenBank/DDBJ whole genome shotgun (WGS) entry which is preliminary data.</text>
</comment>
<evidence type="ECO:0000313" key="2">
    <source>
        <dbReference type="Proteomes" id="UP000244093"/>
    </source>
</evidence>
<name>A0A2R7Y4V5_9CREN</name>
<gene>
    <name evidence="1" type="ORF">B7O98_06030</name>
</gene>
<dbReference type="EMBL" id="NBVN01000004">
    <property type="protein sequence ID" value="PUA32575.1"/>
    <property type="molecule type" value="Genomic_DNA"/>
</dbReference>
<protein>
    <submittedName>
        <fullName evidence="1">Uncharacterized protein</fullName>
    </submittedName>
</protein>
<accession>A0A2R7Y4V5</accession>